<dbReference type="PANTHER" id="PTHR31084:SF0">
    <property type="entry name" value="ALPHA-L-FUCOSIDASE 2"/>
    <property type="match status" value="1"/>
</dbReference>
<name>A0A1Q5PD12_9BACT</name>
<feature type="domain" description="Glycosyl hydrolase family 95 N-terminal" evidence="1">
    <location>
        <begin position="33"/>
        <end position="278"/>
    </location>
</feature>
<comment type="caution">
    <text evidence="4">The sequence shown here is derived from an EMBL/GenBank/DDBJ whole genome shotgun (WGS) entry which is preliminary data.</text>
</comment>
<dbReference type="Proteomes" id="UP000186551">
    <property type="component" value="Unassembled WGS sequence"/>
</dbReference>
<keyword evidence="5" id="KW-1185">Reference proteome</keyword>
<dbReference type="InterPro" id="IPR027414">
    <property type="entry name" value="GH95_N_dom"/>
</dbReference>
<dbReference type="OrthoDB" id="9802600at2"/>
<evidence type="ECO:0000313" key="4">
    <source>
        <dbReference type="EMBL" id="OKL40097.1"/>
    </source>
</evidence>
<dbReference type="Gene3D" id="2.70.98.50">
    <property type="entry name" value="putative glycoside hydrolase family protein from bacillus halodurans"/>
    <property type="match status" value="1"/>
</dbReference>
<proteinExistence type="predicted"/>
<dbReference type="PANTHER" id="PTHR31084">
    <property type="entry name" value="ALPHA-L-FUCOSIDASE 2"/>
    <property type="match status" value="1"/>
</dbReference>
<dbReference type="Pfam" id="PF14498">
    <property type="entry name" value="Glyco_hyd_65N_2"/>
    <property type="match status" value="1"/>
</dbReference>
<dbReference type="SUPFAM" id="SSF48208">
    <property type="entry name" value="Six-hairpin glycosidases"/>
    <property type="match status" value="1"/>
</dbReference>
<dbReference type="Gene3D" id="1.50.10.10">
    <property type="match status" value="1"/>
</dbReference>
<gene>
    <name evidence="4" type="ORF">A3841_17250</name>
</gene>
<dbReference type="Pfam" id="PF22124">
    <property type="entry name" value="Glyco_hydro_95_cat"/>
    <property type="match status" value="1"/>
</dbReference>
<dbReference type="PIRSF" id="PIRSF007663">
    <property type="entry name" value="UCP007663"/>
    <property type="match status" value="1"/>
</dbReference>
<dbReference type="InterPro" id="IPR012341">
    <property type="entry name" value="6hp_glycosidase-like_sf"/>
</dbReference>
<dbReference type="Pfam" id="PF21307">
    <property type="entry name" value="Glyco_hydro_95_C"/>
    <property type="match status" value="1"/>
</dbReference>
<dbReference type="STRING" id="1797110.A3841_17250"/>
<feature type="domain" description="Glycosyl hydrolase family 95 catalytic" evidence="3">
    <location>
        <begin position="306"/>
        <end position="709"/>
    </location>
</feature>
<dbReference type="GO" id="GO:0004560">
    <property type="term" value="F:alpha-L-fucosidase activity"/>
    <property type="evidence" value="ECO:0007669"/>
    <property type="project" value="InterPro"/>
</dbReference>
<dbReference type="InterPro" id="IPR008928">
    <property type="entry name" value="6-hairpin_glycosidase_sf"/>
</dbReference>
<evidence type="ECO:0000313" key="5">
    <source>
        <dbReference type="Proteomes" id="UP000186551"/>
    </source>
</evidence>
<evidence type="ECO:0000259" key="2">
    <source>
        <dbReference type="Pfam" id="PF21307"/>
    </source>
</evidence>
<sequence>MPHLKSLKRTFLLLSYFILLLLPALAQDKTLKLWYDKPATDWMREALPIGNGYMGVMFFGGVGEEQLQFTEGTLWSGGPHSSPKYNYGNKPEAWKYLPEIRQLIKEGKLKEANQLVQRHLTGIAPAKLEGSTSWGDYGAQQTMGELYVKPGHGEAAPQNYRRELDLNTATGSVSYQIGKTKYKRLYFGNYPKGVMVYHFTSSRPEKYTITYKTPHPKDEERFENDIYTFRGHVNDNKQAFETAYRIITDGKVTYENGSVQVSGAKSVQLIHTAATDYSWEYPTYKGTDYKSIVAKRLESVKNQPINALLKEHTSDYTSLFNRVALTLEGSENIEVPTNIRQQHYFEGAEDRGMEELYFQYGRYLMISASRPGTMPMNLQGKWNNSTSPPWAADYHTNINLQMLYWPAEVTNLAECHVPLLDYTAALVAPGRQSAKDFFNTRGWIVNTMNNAYGYTAPGWEVPWGFFPGGAGWLAQHLWEHYEYTQDAEYLKKQAYPVMKEAALFWIDYLTPDSSGYLVSSPSYSPEHGGISGGASMDHQIAWDVLNNCIQAAKVLGTDAEFAQQAQQVRDKILPPQIGSWGQLQEWKEDVDDPENKHRHVSHLFALHPGRQISPLETPELAKAAQVSLEARGDEGTGWSLAWKINFWARLKDGDRAHKLYKMVIKPAGGKSTGESFTSGSGSYSNLLDAHPPFQLDGNMGATAGVAEMLLQSQAGSIELLPALPQVWQAGEVKGLRARGGYTLDIQWKEGKLHRASIKADKDGACSLSYQGKQITIPIVAGKSVKISGKNFL</sequence>
<dbReference type="InterPro" id="IPR049053">
    <property type="entry name" value="AFCA-like_C"/>
</dbReference>
<dbReference type="AlphaFoldDB" id="A0A1Q5PD12"/>
<protein>
    <submittedName>
        <fullName evidence="4">Alpha-L-fucosidase</fullName>
    </submittedName>
</protein>
<evidence type="ECO:0000259" key="1">
    <source>
        <dbReference type="Pfam" id="PF14498"/>
    </source>
</evidence>
<evidence type="ECO:0000259" key="3">
    <source>
        <dbReference type="Pfam" id="PF22124"/>
    </source>
</evidence>
<dbReference type="InterPro" id="IPR054363">
    <property type="entry name" value="GH95_cat"/>
</dbReference>
<feature type="domain" description="Alpha fucosidase A-like C-terminal" evidence="2">
    <location>
        <begin position="711"/>
        <end position="775"/>
    </location>
</feature>
<reference evidence="4 5" key="1">
    <citation type="submission" date="2016-03" db="EMBL/GenBank/DDBJ databases">
        <title>Genome sequence of Pontibacter sp. nov., of the family cytophagaceae, isolated from marine sediment of the Yellow Sea, China.</title>
        <authorList>
            <person name="Zhang G."/>
            <person name="Zhang R."/>
        </authorList>
    </citation>
    <scope>NUCLEOTIDE SEQUENCE [LARGE SCALE GENOMIC DNA]</scope>
    <source>
        <strain evidence="4 5">S10-8</strain>
    </source>
</reference>
<dbReference type="InterPro" id="IPR016518">
    <property type="entry name" value="Alpha-L-fucosidase"/>
</dbReference>
<accession>A0A1Q5PD12</accession>
<organism evidence="4 5">
    <name type="scientific">Pontibacter flavimaris</name>
    <dbReference type="NCBI Taxonomy" id="1797110"/>
    <lineage>
        <taxon>Bacteria</taxon>
        <taxon>Pseudomonadati</taxon>
        <taxon>Bacteroidota</taxon>
        <taxon>Cytophagia</taxon>
        <taxon>Cytophagales</taxon>
        <taxon>Hymenobacteraceae</taxon>
        <taxon>Pontibacter</taxon>
    </lineage>
</organism>
<dbReference type="EMBL" id="LVWA01000005">
    <property type="protein sequence ID" value="OKL40097.1"/>
    <property type="molecule type" value="Genomic_DNA"/>
</dbReference>
<dbReference type="GO" id="GO:0005975">
    <property type="term" value="P:carbohydrate metabolic process"/>
    <property type="evidence" value="ECO:0007669"/>
    <property type="project" value="InterPro"/>
</dbReference>